<dbReference type="InterPro" id="IPR027417">
    <property type="entry name" value="P-loop_NTPase"/>
</dbReference>
<organism evidence="6 7">
    <name type="scientific">Roseomonas haemaphysalidis</name>
    <dbReference type="NCBI Taxonomy" id="2768162"/>
    <lineage>
        <taxon>Bacteria</taxon>
        <taxon>Pseudomonadati</taxon>
        <taxon>Pseudomonadota</taxon>
        <taxon>Alphaproteobacteria</taxon>
        <taxon>Acetobacterales</taxon>
        <taxon>Roseomonadaceae</taxon>
        <taxon>Roseomonas</taxon>
    </lineage>
</organism>
<dbReference type="Pfam" id="PF00005">
    <property type="entry name" value="ABC_tran"/>
    <property type="match status" value="1"/>
</dbReference>
<dbReference type="EMBL" id="JACTNG010000015">
    <property type="protein sequence ID" value="MBO1081485.1"/>
    <property type="molecule type" value="Genomic_DNA"/>
</dbReference>
<dbReference type="SMART" id="SM00382">
    <property type="entry name" value="AAA"/>
    <property type="match status" value="1"/>
</dbReference>
<dbReference type="Gene3D" id="3.40.50.300">
    <property type="entry name" value="P-loop containing nucleotide triphosphate hydrolases"/>
    <property type="match status" value="1"/>
</dbReference>
<evidence type="ECO:0000256" key="1">
    <source>
        <dbReference type="ARBA" id="ARBA00005417"/>
    </source>
</evidence>
<dbReference type="GO" id="GO:0005524">
    <property type="term" value="F:ATP binding"/>
    <property type="evidence" value="ECO:0007669"/>
    <property type="project" value="UniProtKB-KW"/>
</dbReference>
<dbReference type="PANTHER" id="PTHR42788:SF13">
    <property type="entry name" value="ALIPHATIC SULFONATES IMPORT ATP-BINDING PROTEIN SSUB"/>
    <property type="match status" value="1"/>
</dbReference>
<comment type="caution">
    <text evidence="6">The sequence shown here is derived from an EMBL/GenBank/DDBJ whole genome shotgun (WGS) entry which is preliminary data.</text>
</comment>
<dbReference type="InterPro" id="IPR050166">
    <property type="entry name" value="ABC_transporter_ATP-bind"/>
</dbReference>
<dbReference type="InterPro" id="IPR003593">
    <property type="entry name" value="AAA+_ATPase"/>
</dbReference>
<accession>A0ABS3KWY4</accession>
<dbReference type="PROSITE" id="PS50893">
    <property type="entry name" value="ABC_TRANSPORTER_2"/>
    <property type="match status" value="1"/>
</dbReference>
<evidence type="ECO:0000256" key="3">
    <source>
        <dbReference type="ARBA" id="ARBA00022741"/>
    </source>
</evidence>
<evidence type="ECO:0000256" key="2">
    <source>
        <dbReference type="ARBA" id="ARBA00022448"/>
    </source>
</evidence>
<evidence type="ECO:0000259" key="5">
    <source>
        <dbReference type="PROSITE" id="PS50893"/>
    </source>
</evidence>
<dbReference type="RefSeq" id="WP_207419657.1">
    <property type="nucleotide sequence ID" value="NZ_CP061177.1"/>
</dbReference>
<evidence type="ECO:0000313" key="7">
    <source>
        <dbReference type="Proteomes" id="UP001518989"/>
    </source>
</evidence>
<evidence type="ECO:0000313" key="6">
    <source>
        <dbReference type="EMBL" id="MBO1081485.1"/>
    </source>
</evidence>
<reference evidence="6 7" key="1">
    <citation type="submission" date="2020-09" db="EMBL/GenBank/DDBJ databases">
        <title>Roseomonas.</title>
        <authorList>
            <person name="Zhu W."/>
        </authorList>
    </citation>
    <scope>NUCLEOTIDE SEQUENCE [LARGE SCALE GENOMIC DNA]</scope>
    <source>
        <strain evidence="6 7">573</strain>
    </source>
</reference>
<keyword evidence="4 6" id="KW-0067">ATP-binding</keyword>
<dbReference type="InterPro" id="IPR017871">
    <property type="entry name" value="ABC_transporter-like_CS"/>
</dbReference>
<keyword evidence="7" id="KW-1185">Reference proteome</keyword>
<dbReference type="PANTHER" id="PTHR42788">
    <property type="entry name" value="TAURINE IMPORT ATP-BINDING PROTEIN-RELATED"/>
    <property type="match status" value="1"/>
</dbReference>
<proteinExistence type="inferred from homology"/>
<feature type="domain" description="ABC transporter" evidence="5">
    <location>
        <begin position="6"/>
        <end position="225"/>
    </location>
</feature>
<dbReference type="SUPFAM" id="SSF52540">
    <property type="entry name" value="P-loop containing nucleoside triphosphate hydrolases"/>
    <property type="match status" value="1"/>
</dbReference>
<keyword evidence="3" id="KW-0547">Nucleotide-binding</keyword>
<gene>
    <name evidence="6" type="ORF">IAI61_20825</name>
</gene>
<sequence>MTAPVVSLRGLTRRFHGPDRPAVLDGIDLSIQAGEFVALLGRSGSGKTTLLRTLAGLDPVAEGHATLPDRRAVVFQEPRLLPWKSVQDNVALGLPGNAAQNRARALAALAEVELTHRAGAWPLTLSGGEAQRVGLARALVRAPELLLLDEPFAALDALTRLRMQSLVAQLVQLHRPAVLLVTHDVEEALLLADRVLVLAGGHLVEDIPVSLPRPRRRAEAGFDALRLRLLAALGVDEDGNDRAAARNAA</sequence>
<dbReference type="InterPro" id="IPR003439">
    <property type="entry name" value="ABC_transporter-like_ATP-bd"/>
</dbReference>
<dbReference type="PROSITE" id="PS00211">
    <property type="entry name" value="ABC_TRANSPORTER_1"/>
    <property type="match status" value="1"/>
</dbReference>
<evidence type="ECO:0000256" key="4">
    <source>
        <dbReference type="ARBA" id="ARBA00022840"/>
    </source>
</evidence>
<name>A0ABS3KWY4_9PROT</name>
<dbReference type="Proteomes" id="UP001518989">
    <property type="component" value="Unassembled WGS sequence"/>
</dbReference>
<protein>
    <submittedName>
        <fullName evidence="6">ABC transporter ATP-binding protein</fullName>
    </submittedName>
</protein>
<keyword evidence="2" id="KW-0813">Transport</keyword>
<comment type="similarity">
    <text evidence="1">Belongs to the ABC transporter superfamily.</text>
</comment>